<feature type="region of interest" description="Disordered" evidence="7">
    <location>
        <begin position="1"/>
        <end position="50"/>
    </location>
</feature>
<sequence length="389" mass="41898">MKRPAMAPSPKTKTKAVVVSPSAPPSRRLNFKQPEGSSANASSSQSSPIFVTETGTPMAFYVPPCDNGGELRRLITAGGGKVAEKSSKDVINLIPEGLQHKKLRKLEDAISSRFVVDCMSRKTLLQLSDYRLAKPPGAGTAANVAPAAPKAAAKAAAAAAPGAAPARRGHQKRDRFTAEDDAAMVDWVKKNPYLRTQGKEIWQRAVTAKVTGHSWQSMQTALAAYVSESTLQEKREEEKREELRKSLANGAAAAGAPAAARMGPGPAALVAAADEDFIEDFSQPTASPKRKAPEAETQRKRPQWRKSLSCWQVRKEKKRDRLGAPETPEVATPRESRGVVAESQPVSANAEASSARPVKRLNLDPFEGVPEWILETQDLERAADISLLV</sequence>
<proteinExistence type="inferred from homology"/>
<evidence type="ECO:0000256" key="6">
    <source>
        <dbReference type="ARBA" id="ARBA00023242"/>
    </source>
</evidence>
<evidence type="ECO:0000313" key="9">
    <source>
        <dbReference type="EMBL" id="CAI4010061.1"/>
    </source>
</evidence>
<dbReference type="PANTHER" id="PTHR16466">
    <property type="entry name" value="TELOMERE REPEAT-BINDING FACTOR 2-INTERACTING PROTEIN 1"/>
    <property type="match status" value="1"/>
</dbReference>
<dbReference type="GO" id="GO:0010833">
    <property type="term" value="P:telomere maintenance via telomere lengthening"/>
    <property type="evidence" value="ECO:0007669"/>
    <property type="project" value="TreeGrafter"/>
</dbReference>
<dbReference type="EMBL" id="CAMXCT010004713">
    <property type="protein sequence ID" value="CAI4010061.1"/>
    <property type="molecule type" value="Genomic_DNA"/>
</dbReference>
<dbReference type="GO" id="GO:0042162">
    <property type="term" value="F:telomeric DNA binding"/>
    <property type="evidence" value="ECO:0007669"/>
    <property type="project" value="TreeGrafter"/>
</dbReference>
<dbReference type="EMBL" id="CAMXCT020004713">
    <property type="protein sequence ID" value="CAL1163436.1"/>
    <property type="molecule type" value="Genomic_DNA"/>
</dbReference>
<feature type="compositionally biased region" description="Low complexity" evidence="7">
    <location>
        <begin position="37"/>
        <end position="47"/>
    </location>
</feature>
<evidence type="ECO:0000256" key="1">
    <source>
        <dbReference type="ARBA" id="ARBA00004123"/>
    </source>
</evidence>
<dbReference type="AlphaFoldDB" id="A0A9P1GDJ2"/>
<dbReference type="InterPro" id="IPR036420">
    <property type="entry name" value="BRCT_dom_sf"/>
</dbReference>
<keyword evidence="11" id="KW-1185">Reference proteome</keyword>
<evidence type="ECO:0000313" key="11">
    <source>
        <dbReference type="Proteomes" id="UP001152797"/>
    </source>
</evidence>
<reference evidence="9" key="1">
    <citation type="submission" date="2022-10" db="EMBL/GenBank/DDBJ databases">
        <authorList>
            <person name="Chen Y."/>
            <person name="Dougan E. K."/>
            <person name="Chan C."/>
            <person name="Rhodes N."/>
            <person name="Thang M."/>
        </authorList>
    </citation>
    <scope>NUCLEOTIDE SEQUENCE</scope>
</reference>
<dbReference type="Gene3D" id="3.40.50.10190">
    <property type="entry name" value="BRCT domain"/>
    <property type="match status" value="1"/>
</dbReference>
<evidence type="ECO:0000313" key="10">
    <source>
        <dbReference type="EMBL" id="CAL4797373.1"/>
    </source>
</evidence>
<gene>
    <name evidence="9" type="ORF">C1SCF055_LOCUS35375</name>
</gene>
<dbReference type="SUPFAM" id="SSF46689">
    <property type="entry name" value="Homeodomain-like"/>
    <property type="match status" value="1"/>
</dbReference>
<organism evidence="9">
    <name type="scientific">Cladocopium goreaui</name>
    <dbReference type="NCBI Taxonomy" id="2562237"/>
    <lineage>
        <taxon>Eukaryota</taxon>
        <taxon>Sar</taxon>
        <taxon>Alveolata</taxon>
        <taxon>Dinophyceae</taxon>
        <taxon>Suessiales</taxon>
        <taxon>Symbiodiniaceae</taxon>
        <taxon>Cladocopium</taxon>
    </lineage>
</organism>
<keyword evidence="6" id="KW-0539">Nucleus</keyword>
<dbReference type="SUPFAM" id="SSF52113">
    <property type="entry name" value="BRCT domain"/>
    <property type="match status" value="1"/>
</dbReference>
<keyword evidence="4" id="KW-0158">Chromosome</keyword>
<dbReference type="PROSITE" id="PS50172">
    <property type="entry name" value="BRCT"/>
    <property type="match status" value="1"/>
</dbReference>
<dbReference type="GO" id="GO:0070187">
    <property type="term" value="C:shelterin complex"/>
    <property type="evidence" value="ECO:0007669"/>
    <property type="project" value="TreeGrafter"/>
</dbReference>
<evidence type="ECO:0000256" key="2">
    <source>
        <dbReference type="ARBA" id="ARBA00004574"/>
    </source>
</evidence>
<protein>
    <submittedName>
        <fullName evidence="10">Telomeric repeat-binding factor 2-interacting protein 1</fullName>
    </submittedName>
</protein>
<dbReference type="InterPro" id="IPR039595">
    <property type="entry name" value="TE2IP/Rap1"/>
</dbReference>
<dbReference type="CDD" id="cd11655">
    <property type="entry name" value="rap1_myb-like"/>
    <property type="match status" value="1"/>
</dbReference>
<accession>A0A9P1GDJ2</accession>
<dbReference type="Proteomes" id="UP001152797">
    <property type="component" value="Unassembled WGS sequence"/>
</dbReference>
<name>A0A9P1GDJ2_9DINO</name>
<evidence type="ECO:0000256" key="3">
    <source>
        <dbReference type="ARBA" id="ARBA00010467"/>
    </source>
</evidence>
<dbReference type="PANTHER" id="PTHR16466:SF6">
    <property type="entry name" value="TELOMERIC REPEAT-BINDING FACTOR 2-INTERACTING PROTEIN 1"/>
    <property type="match status" value="1"/>
</dbReference>
<dbReference type="InterPro" id="IPR009057">
    <property type="entry name" value="Homeodomain-like_sf"/>
</dbReference>
<evidence type="ECO:0000259" key="8">
    <source>
        <dbReference type="PROSITE" id="PS50172"/>
    </source>
</evidence>
<dbReference type="OrthoDB" id="435460at2759"/>
<dbReference type="Pfam" id="PF16589">
    <property type="entry name" value="BRCT_2"/>
    <property type="match status" value="1"/>
</dbReference>
<evidence type="ECO:0000256" key="5">
    <source>
        <dbReference type="ARBA" id="ARBA00022895"/>
    </source>
</evidence>
<feature type="domain" description="BRCT" evidence="8">
    <location>
        <begin position="70"/>
        <end position="132"/>
    </location>
</feature>
<comment type="caution">
    <text evidence="9">The sequence shown here is derived from an EMBL/GenBank/DDBJ whole genome shotgun (WGS) entry which is preliminary data.</text>
</comment>
<dbReference type="InterPro" id="IPR001357">
    <property type="entry name" value="BRCT_dom"/>
</dbReference>
<keyword evidence="5" id="KW-0779">Telomere</keyword>
<comment type="similarity">
    <text evidence="3">Belongs to the RAP1 family.</text>
</comment>
<dbReference type="GO" id="GO:0031848">
    <property type="term" value="P:protection from non-homologous end joining at telomere"/>
    <property type="evidence" value="ECO:0007669"/>
    <property type="project" value="TreeGrafter"/>
</dbReference>
<dbReference type="EMBL" id="CAMXCT030004713">
    <property type="protein sequence ID" value="CAL4797373.1"/>
    <property type="molecule type" value="Genomic_DNA"/>
</dbReference>
<dbReference type="Pfam" id="PF08914">
    <property type="entry name" value="Myb_Rap1"/>
    <property type="match status" value="1"/>
</dbReference>
<evidence type="ECO:0000256" key="4">
    <source>
        <dbReference type="ARBA" id="ARBA00022454"/>
    </source>
</evidence>
<comment type="subcellular location">
    <subcellularLocation>
        <location evidence="2">Chromosome</location>
        <location evidence="2">Telomere</location>
    </subcellularLocation>
    <subcellularLocation>
        <location evidence="1">Nucleus</location>
    </subcellularLocation>
</comment>
<evidence type="ECO:0000256" key="7">
    <source>
        <dbReference type="SAM" id="MobiDB-lite"/>
    </source>
</evidence>
<dbReference type="Gene3D" id="1.10.10.60">
    <property type="entry name" value="Homeodomain-like"/>
    <property type="match status" value="1"/>
</dbReference>
<reference evidence="10 11" key="2">
    <citation type="submission" date="2024-05" db="EMBL/GenBank/DDBJ databases">
        <authorList>
            <person name="Chen Y."/>
            <person name="Shah S."/>
            <person name="Dougan E. K."/>
            <person name="Thang M."/>
            <person name="Chan C."/>
        </authorList>
    </citation>
    <scope>NUCLEOTIDE SEQUENCE [LARGE SCALE GENOMIC DNA]</scope>
</reference>
<dbReference type="InterPro" id="IPR015010">
    <property type="entry name" value="TERF2IP_Myb"/>
</dbReference>
<feature type="region of interest" description="Disordered" evidence="7">
    <location>
        <begin position="281"/>
        <end position="356"/>
    </location>
</feature>